<dbReference type="SMART" id="SM00220">
    <property type="entry name" value="S_TKc"/>
    <property type="match status" value="1"/>
</dbReference>
<dbReference type="FunFam" id="1.10.510.10:FF:000016">
    <property type="entry name" value="Somatic embryogenesis receptor-like kinase 1"/>
    <property type="match status" value="1"/>
</dbReference>
<keyword evidence="12" id="KW-1185">Reference proteome</keyword>
<evidence type="ECO:0000256" key="3">
    <source>
        <dbReference type="ARBA" id="ARBA00022527"/>
    </source>
</evidence>
<dbReference type="SUPFAM" id="SSF56112">
    <property type="entry name" value="Protein kinase-like (PK-like)"/>
    <property type="match status" value="1"/>
</dbReference>
<dbReference type="Gene3D" id="1.10.510.10">
    <property type="entry name" value="Transferase(Phosphotransferase) domain 1"/>
    <property type="match status" value="1"/>
</dbReference>
<feature type="non-terminal residue" evidence="11">
    <location>
        <position position="1"/>
    </location>
</feature>
<proteinExistence type="predicted"/>
<evidence type="ECO:0000313" key="11">
    <source>
        <dbReference type="EMBL" id="EYU45238.1"/>
    </source>
</evidence>
<dbReference type="InterPro" id="IPR001245">
    <property type="entry name" value="Ser-Thr/Tyr_kinase_cat_dom"/>
</dbReference>
<dbReference type="InterPro" id="IPR000719">
    <property type="entry name" value="Prot_kinase_dom"/>
</dbReference>
<dbReference type="Proteomes" id="UP000030748">
    <property type="component" value="Unassembled WGS sequence"/>
</dbReference>
<sequence>VSTFSLNELEIATDNFSDRNILSKNGFNMSYKGRLANGVLVAIKRYKQLRDISPANLQTMSIVNAHPNLLRVIGICVTQKEKMIVHPYMANGSVASCLRDRPESQPPLDWQVRKHIVFGAARGLAYLHGGCEQKIVFRDVKAANIYLNEDFDAIIGHFELAIHMNHSVTHVEDVVQGTIGHIAPEYVSKGTISEKSDVFGYGMFLLELVTGKRALDISTLANDEDLMLLDWVKRMLVQKKWEKIVDPDIGGNNYYIEEEVEEMIKIALLCTQENPERRPNMSDIVRMMLELGDGLLLAQKWEYFLVCNEEE</sequence>
<dbReference type="GO" id="GO:0005524">
    <property type="term" value="F:ATP binding"/>
    <property type="evidence" value="ECO:0007669"/>
    <property type="project" value="UniProtKB-KW"/>
</dbReference>
<dbReference type="STRING" id="4155.A0A022RZW8"/>
<evidence type="ECO:0000256" key="1">
    <source>
        <dbReference type="ARBA" id="ARBA00004479"/>
    </source>
</evidence>
<evidence type="ECO:0000256" key="9">
    <source>
        <dbReference type="ARBA" id="ARBA00048679"/>
    </source>
</evidence>
<keyword evidence="7" id="KW-0067">ATP-binding</keyword>
<dbReference type="GO" id="GO:0016020">
    <property type="term" value="C:membrane"/>
    <property type="evidence" value="ECO:0007669"/>
    <property type="project" value="UniProtKB-SubCell"/>
</dbReference>
<keyword evidence="3" id="KW-0723">Serine/threonine-protein kinase</keyword>
<dbReference type="eggNOG" id="KOG1187">
    <property type="taxonomic scope" value="Eukaryota"/>
</dbReference>
<organism evidence="11 12">
    <name type="scientific">Erythranthe guttata</name>
    <name type="common">Yellow monkey flower</name>
    <name type="synonym">Mimulus guttatus</name>
    <dbReference type="NCBI Taxonomy" id="4155"/>
    <lineage>
        <taxon>Eukaryota</taxon>
        <taxon>Viridiplantae</taxon>
        <taxon>Streptophyta</taxon>
        <taxon>Embryophyta</taxon>
        <taxon>Tracheophyta</taxon>
        <taxon>Spermatophyta</taxon>
        <taxon>Magnoliopsida</taxon>
        <taxon>eudicotyledons</taxon>
        <taxon>Gunneridae</taxon>
        <taxon>Pentapetalae</taxon>
        <taxon>asterids</taxon>
        <taxon>lamiids</taxon>
        <taxon>Lamiales</taxon>
        <taxon>Phrymaceae</taxon>
        <taxon>Erythranthe</taxon>
    </lineage>
</organism>
<gene>
    <name evidence="11" type="ORF">MIMGU_mgv1a025555mg</name>
</gene>
<dbReference type="PROSITE" id="PS50011">
    <property type="entry name" value="PROTEIN_KINASE_DOM"/>
    <property type="match status" value="1"/>
</dbReference>
<keyword evidence="6" id="KW-0418">Kinase</keyword>
<dbReference type="InterPro" id="IPR051824">
    <property type="entry name" value="LRR_Rcpt-Like_S/T_Kinase"/>
</dbReference>
<keyword evidence="5" id="KW-0547">Nucleotide-binding</keyword>
<feature type="domain" description="Protein kinase" evidence="10">
    <location>
        <begin position="16"/>
        <end position="291"/>
    </location>
</feature>
<dbReference type="PANTHER" id="PTHR48006:SF102">
    <property type="entry name" value="LEUCINE-RICH REPEAT-CONTAINING PROTEIN DDB_G0281931-RELATED"/>
    <property type="match status" value="1"/>
</dbReference>
<accession>A0A022RZW8</accession>
<evidence type="ECO:0000256" key="2">
    <source>
        <dbReference type="ARBA" id="ARBA00012513"/>
    </source>
</evidence>
<comment type="subcellular location">
    <subcellularLocation>
        <location evidence="1">Membrane</location>
        <topology evidence="1">Single-pass type I membrane protein</topology>
    </subcellularLocation>
</comment>
<evidence type="ECO:0000256" key="4">
    <source>
        <dbReference type="ARBA" id="ARBA00022679"/>
    </source>
</evidence>
<dbReference type="GO" id="GO:0004674">
    <property type="term" value="F:protein serine/threonine kinase activity"/>
    <property type="evidence" value="ECO:0007669"/>
    <property type="project" value="UniProtKB-KW"/>
</dbReference>
<evidence type="ECO:0000256" key="5">
    <source>
        <dbReference type="ARBA" id="ARBA00022741"/>
    </source>
</evidence>
<dbReference type="EC" id="2.7.11.1" evidence="2"/>
<evidence type="ECO:0000313" key="12">
    <source>
        <dbReference type="Proteomes" id="UP000030748"/>
    </source>
</evidence>
<dbReference type="EMBL" id="KI630195">
    <property type="protein sequence ID" value="EYU45238.1"/>
    <property type="molecule type" value="Genomic_DNA"/>
</dbReference>
<protein>
    <recommendedName>
        <fullName evidence="2">non-specific serine/threonine protein kinase</fullName>
        <ecNumber evidence="2">2.7.11.1</ecNumber>
    </recommendedName>
</protein>
<dbReference type="Pfam" id="PF07714">
    <property type="entry name" value="PK_Tyr_Ser-Thr"/>
    <property type="match status" value="1"/>
</dbReference>
<reference evidence="11 12" key="1">
    <citation type="journal article" date="2013" name="Proc. Natl. Acad. Sci. U.S.A.">
        <title>Fine-scale variation in meiotic recombination in Mimulus inferred from population shotgun sequencing.</title>
        <authorList>
            <person name="Hellsten U."/>
            <person name="Wright K.M."/>
            <person name="Jenkins J."/>
            <person name="Shu S."/>
            <person name="Yuan Y."/>
            <person name="Wessler S.R."/>
            <person name="Schmutz J."/>
            <person name="Willis J.H."/>
            <person name="Rokhsar D.S."/>
        </authorList>
    </citation>
    <scope>NUCLEOTIDE SEQUENCE [LARGE SCALE GENOMIC DNA]</scope>
    <source>
        <strain evidence="12">cv. DUN x IM62</strain>
    </source>
</reference>
<dbReference type="PANTHER" id="PTHR48006">
    <property type="entry name" value="LEUCINE-RICH REPEAT-CONTAINING PROTEIN DDB_G0281931-RELATED"/>
    <property type="match status" value="1"/>
</dbReference>
<evidence type="ECO:0000256" key="8">
    <source>
        <dbReference type="ARBA" id="ARBA00047899"/>
    </source>
</evidence>
<keyword evidence="4" id="KW-0808">Transferase</keyword>
<evidence type="ECO:0000256" key="6">
    <source>
        <dbReference type="ARBA" id="ARBA00022777"/>
    </source>
</evidence>
<evidence type="ECO:0000259" key="10">
    <source>
        <dbReference type="PROSITE" id="PS50011"/>
    </source>
</evidence>
<dbReference type="InterPro" id="IPR011009">
    <property type="entry name" value="Kinase-like_dom_sf"/>
</dbReference>
<evidence type="ECO:0000256" key="7">
    <source>
        <dbReference type="ARBA" id="ARBA00022840"/>
    </source>
</evidence>
<dbReference type="Gene3D" id="3.30.200.20">
    <property type="entry name" value="Phosphorylase Kinase, domain 1"/>
    <property type="match status" value="1"/>
</dbReference>
<name>A0A022RZW8_ERYGU</name>
<comment type="catalytic activity">
    <reaction evidence="9">
        <text>L-seryl-[protein] + ATP = O-phospho-L-seryl-[protein] + ADP + H(+)</text>
        <dbReference type="Rhea" id="RHEA:17989"/>
        <dbReference type="Rhea" id="RHEA-COMP:9863"/>
        <dbReference type="Rhea" id="RHEA-COMP:11604"/>
        <dbReference type="ChEBI" id="CHEBI:15378"/>
        <dbReference type="ChEBI" id="CHEBI:29999"/>
        <dbReference type="ChEBI" id="CHEBI:30616"/>
        <dbReference type="ChEBI" id="CHEBI:83421"/>
        <dbReference type="ChEBI" id="CHEBI:456216"/>
        <dbReference type="EC" id="2.7.11.1"/>
    </reaction>
</comment>
<dbReference type="AlphaFoldDB" id="A0A022RZW8"/>
<comment type="catalytic activity">
    <reaction evidence="8">
        <text>L-threonyl-[protein] + ATP = O-phospho-L-threonyl-[protein] + ADP + H(+)</text>
        <dbReference type="Rhea" id="RHEA:46608"/>
        <dbReference type="Rhea" id="RHEA-COMP:11060"/>
        <dbReference type="Rhea" id="RHEA-COMP:11605"/>
        <dbReference type="ChEBI" id="CHEBI:15378"/>
        <dbReference type="ChEBI" id="CHEBI:30013"/>
        <dbReference type="ChEBI" id="CHEBI:30616"/>
        <dbReference type="ChEBI" id="CHEBI:61977"/>
        <dbReference type="ChEBI" id="CHEBI:456216"/>
        <dbReference type="EC" id="2.7.11.1"/>
    </reaction>
</comment>